<dbReference type="PANTHER" id="PTHR47150">
    <property type="entry name" value="OS12G0169200 PROTEIN"/>
    <property type="match status" value="1"/>
</dbReference>
<protein>
    <recommendedName>
        <fullName evidence="3">Nuclease HARBI1</fullName>
    </recommendedName>
</protein>
<evidence type="ECO:0000313" key="2">
    <source>
        <dbReference type="Proteomes" id="UP001281410"/>
    </source>
</evidence>
<sequence length="124" mass="14608">MNFAKAQELTRTDVKRAFIVLQARFTIVPGPAHFWGYDTLNDIMNACVIMHNMTVENERGTDIEDLNDDESDENPRVIPSFERTIGIMEFNQNHHRIRNRETHSQLQNDLIEHLWKNQGSRRDM</sequence>
<evidence type="ECO:0000313" key="1">
    <source>
        <dbReference type="EMBL" id="KAK3204226.1"/>
    </source>
</evidence>
<accession>A0AAE0A6H8</accession>
<dbReference type="Proteomes" id="UP001281410">
    <property type="component" value="Unassembled WGS sequence"/>
</dbReference>
<dbReference type="PANTHER" id="PTHR47150:SF7">
    <property type="entry name" value="NUCLEASE"/>
    <property type="match status" value="1"/>
</dbReference>
<keyword evidence="2" id="KW-1185">Reference proteome</keyword>
<reference evidence="1" key="1">
    <citation type="journal article" date="2023" name="Plant J.">
        <title>Genome sequences and population genomics provide insights into the demographic history, inbreeding, and mutation load of two 'living fossil' tree species of Dipteronia.</title>
        <authorList>
            <person name="Feng Y."/>
            <person name="Comes H.P."/>
            <person name="Chen J."/>
            <person name="Zhu S."/>
            <person name="Lu R."/>
            <person name="Zhang X."/>
            <person name="Li P."/>
            <person name="Qiu J."/>
            <person name="Olsen K.M."/>
            <person name="Qiu Y."/>
        </authorList>
    </citation>
    <scope>NUCLEOTIDE SEQUENCE</scope>
    <source>
        <strain evidence="1">NBL</strain>
    </source>
</reference>
<organism evidence="1 2">
    <name type="scientific">Dipteronia sinensis</name>
    <dbReference type="NCBI Taxonomy" id="43782"/>
    <lineage>
        <taxon>Eukaryota</taxon>
        <taxon>Viridiplantae</taxon>
        <taxon>Streptophyta</taxon>
        <taxon>Embryophyta</taxon>
        <taxon>Tracheophyta</taxon>
        <taxon>Spermatophyta</taxon>
        <taxon>Magnoliopsida</taxon>
        <taxon>eudicotyledons</taxon>
        <taxon>Gunneridae</taxon>
        <taxon>Pentapetalae</taxon>
        <taxon>rosids</taxon>
        <taxon>malvids</taxon>
        <taxon>Sapindales</taxon>
        <taxon>Sapindaceae</taxon>
        <taxon>Hippocastanoideae</taxon>
        <taxon>Acereae</taxon>
        <taxon>Dipteronia</taxon>
    </lineage>
</organism>
<dbReference type="AlphaFoldDB" id="A0AAE0A6H8"/>
<evidence type="ECO:0008006" key="3">
    <source>
        <dbReference type="Google" id="ProtNLM"/>
    </source>
</evidence>
<dbReference type="InterPro" id="IPR006912">
    <property type="entry name" value="Harbinger_derived_prot"/>
</dbReference>
<gene>
    <name evidence="1" type="ORF">Dsin_018272</name>
</gene>
<name>A0AAE0A6H8_9ROSI</name>
<dbReference type="EMBL" id="JANJYJ010000006">
    <property type="protein sequence ID" value="KAK3204226.1"/>
    <property type="molecule type" value="Genomic_DNA"/>
</dbReference>
<proteinExistence type="predicted"/>
<dbReference type="Pfam" id="PF04827">
    <property type="entry name" value="Plant_tran"/>
    <property type="match status" value="1"/>
</dbReference>
<comment type="caution">
    <text evidence="1">The sequence shown here is derived from an EMBL/GenBank/DDBJ whole genome shotgun (WGS) entry which is preliminary data.</text>
</comment>